<dbReference type="FunFam" id="1.10.3210.10:FF:000011">
    <property type="entry name" value="HD domain-containing protein 2"/>
    <property type="match status" value="1"/>
</dbReference>
<evidence type="ECO:0000256" key="11">
    <source>
        <dbReference type="ARBA" id="ARBA00022842"/>
    </source>
</evidence>
<evidence type="ECO:0000256" key="1">
    <source>
        <dbReference type="ARBA" id="ARBA00001638"/>
    </source>
</evidence>
<comment type="cofactor">
    <cofactor evidence="2">
        <name>Mn(2+)</name>
        <dbReference type="ChEBI" id="CHEBI:29035"/>
    </cofactor>
</comment>
<dbReference type="SMART" id="SM00471">
    <property type="entry name" value="HDc"/>
    <property type="match status" value="1"/>
</dbReference>
<evidence type="ECO:0000256" key="9">
    <source>
        <dbReference type="ARBA" id="ARBA00022723"/>
    </source>
</evidence>
<evidence type="ECO:0000256" key="13">
    <source>
        <dbReference type="SAM" id="MobiDB-lite"/>
    </source>
</evidence>
<comment type="subunit">
    <text evidence="7">Homodimer.</text>
</comment>
<evidence type="ECO:0000259" key="14">
    <source>
        <dbReference type="SMART" id="SM00471"/>
    </source>
</evidence>
<dbReference type="AlphaFoldDB" id="A0A8H3J0L6"/>
<name>A0A8H3J0L6_9LECA</name>
<gene>
    <name evidence="15" type="ORF">IMSHALPRED_000817</name>
</gene>
<comment type="catalytic activity">
    <reaction evidence="1">
        <text>a 2'-deoxyribonucleoside 5'-phosphate + H2O = a 2'-deoxyribonucleoside + phosphate</text>
        <dbReference type="Rhea" id="RHEA:36167"/>
        <dbReference type="ChEBI" id="CHEBI:15377"/>
        <dbReference type="ChEBI" id="CHEBI:18274"/>
        <dbReference type="ChEBI" id="CHEBI:43474"/>
        <dbReference type="ChEBI" id="CHEBI:65317"/>
        <dbReference type="EC" id="3.1.3.89"/>
    </reaction>
</comment>
<keyword evidence="12" id="KW-0170">Cobalt</keyword>
<evidence type="ECO:0000256" key="4">
    <source>
        <dbReference type="ARBA" id="ARBA00001946"/>
    </source>
</evidence>
<dbReference type="Pfam" id="PF13023">
    <property type="entry name" value="HD_3"/>
    <property type="match status" value="1"/>
</dbReference>
<reference evidence="15" key="1">
    <citation type="submission" date="2021-03" db="EMBL/GenBank/DDBJ databases">
        <authorList>
            <person name="Tagirdzhanova G."/>
        </authorList>
    </citation>
    <scope>NUCLEOTIDE SEQUENCE</scope>
</reference>
<dbReference type="PANTHER" id="PTHR11845:SF13">
    <property type="entry name" value="5'-DEOXYNUCLEOTIDASE HDDC2"/>
    <property type="match status" value="1"/>
</dbReference>
<evidence type="ECO:0000256" key="7">
    <source>
        <dbReference type="ARBA" id="ARBA00011738"/>
    </source>
</evidence>
<dbReference type="GO" id="GO:0002953">
    <property type="term" value="F:5'-deoxynucleotidase activity"/>
    <property type="evidence" value="ECO:0007669"/>
    <property type="project" value="UniProtKB-EC"/>
</dbReference>
<dbReference type="PANTHER" id="PTHR11845">
    <property type="entry name" value="5'-DEOXYNUCLEOTIDASE HDDC2"/>
    <property type="match status" value="1"/>
</dbReference>
<accession>A0A8H3J0L6</accession>
<keyword evidence="9" id="KW-0479">Metal-binding</keyword>
<proteinExistence type="inferred from homology"/>
<dbReference type="EMBL" id="CAJPDT010000109">
    <property type="protein sequence ID" value="CAF9938489.1"/>
    <property type="molecule type" value="Genomic_DNA"/>
</dbReference>
<dbReference type="GO" id="GO:0005737">
    <property type="term" value="C:cytoplasm"/>
    <property type="evidence" value="ECO:0007669"/>
    <property type="project" value="TreeGrafter"/>
</dbReference>
<keyword evidence="10" id="KW-0378">Hydrolase</keyword>
<feature type="compositionally biased region" description="Pro residues" evidence="13">
    <location>
        <begin position="1"/>
        <end position="10"/>
    </location>
</feature>
<dbReference type="GO" id="GO:0009159">
    <property type="term" value="P:deoxyribonucleoside monophosphate catabolic process"/>
    <property type="evidence" value="ECO:0007669"/>
    <property type="project" value="UniProtKB-ARBA"/>
</dbReference>
<comment type="similarity">
    <text evidence="6">Belongs to the HDDC2 family.</text>
</comment>
<dbReference type="InterPro" id="IPR006674">
    <property type="entry name" value="HD_domain"/>
</dbReference>
<evidence type="ECO:0000313" key="15">
    <source>
        <dbReference type="EMBL" id="CAF9938489.1"/>
    </source>
</evidence>
<dbReference type="EC" id="3.1.3.89" evidence="8"/>
<dbReference type="GO" id="GO:0046872">
    <property type="term" value="F:metal ion binding"/>
    <property type="evidence" value="ECO:0007669"/>
    <property type="project" value="UniProtKB-KW"/>
</dbReference>
<sequence>MAAPLPPPDSATPNPSTDPSTILHAVSSAPPTAIVPTEQWSVESALALLPTPPPSTQPTSSLPFLHLLSRLKTTKREGWRRFGIGDGESIADHMYRMSIITMLAPRSLSARLNVPHCTKMALVHDMAELLVGDITPADAVSKAEKGRREADTMAFLCGGEGLLGLWGQGDQGRGLREVFEEYEEGVTLESRFVHDVDKMELLLQMVEYEKRGEGGLDLGEFTRVAKGVGLKEMKEWCREILRERVEFWKGLGKTASMLDMTIEEEDV</sequence>
<feature type="region of interest" description="Disordered" evidence="13">
    <location>
        <begin position="1"/>
        <end position="24"/>
    </location>
</feature>
<dbReference type="InterPro" id="IPR039356">
    <property type="entry name" value="YfbR/HDDC2"/>
</dbReference>
<evidence type="ECO:0000256" key="5">
    <source>
        <dbReference type="ARBA" id="ARBA00004074"/>
    </source>
</evidence>
<feature type="compositionally biased region" description="Polar residues" evidence="13">
    <location>
        <begin position="11"/>
        <end position="20"/>
    </location>
</feature>
<comment type="cofactor">
    <cofactor evidence="3">
        <name>Co(2+)</name>
        <dbReference type="ChEBI" id="CHEBI:48828"/>
    </cofactor>
</comment>
<evidence type="ECO:0000256" key="10">
    <source>
        <dbReference type="ARBA" id="ARBA00022801"/>
    </source>
</evidence>
<dbReference type="InterPro" id="IPR003607">
    <property type="entry name" value="HD/PDEase_dom"/>
</dbReference>
<evidence type="ECO:0000256" key="2">
    <source>
        <dbReference type="ARBA" id="ARBA00001936"/>
    </source>
</evidence>
<evidence type="ECO:0000256" key="12">
    <source>
        <dbReference type="ARBA" id="ARBA00023285"/>
    </source>
</evidence>
<keyword evidence="11" id="KW-0460">Magnesium</keyword>
<dbReference type="SUPFAM" id="SSF109604">
    <property type="entry name" value="HD-domain/PDEase-like"/>
    <property type="match status" value="1"/>
</dbReference>
<comment type="function">
    <text evidence="5">Catalyzes the dephosphorylation of the nucleoside 5'-monophosphates deoxyadenosine monophosphate (dAMP), deoxycytidine monophosphate (dCMP), deoxyguanosine monophosphate (dGMP) and deoxythymidine monophosphate (dTMP).</text>
</comment>
<protein>
    <recommendedName>
        <fullName evidence="8">5'-deoxynucleotidase</fullName>
        <ecNumber evidence="8">3.1.3.89</ecNumber>
    </recommendedName>
</protein>
<comment type="cofactor">
    <cofactor evidence="4">
        <name>Mg(2+)</name>
        <dbReference type="ChEBI" id="CHEBI:18420"/>
    </cofactor>
</comment>
<organism evidence="15 16">
    <name type="scientific">Imshaugia aleurites</name>
    <dbReference type="NCBI Taxonomy" id="172621"/>
    <lineage>
        <taxon>Eukaryota</taxon>
        <taxon>Fungi</taxon>
        <taxon>Dikarya</taxon>
        <taxon>Ascomycota</taxon>
        <taxon>Pezizomycotina</taxon>
        <taxon>Lecanoromycetes</taxon>
        <taxon>OSLEUM clade</taxon>
        <taxon>Lecanoromycetidae</taxon>
        <taxon>Lecanorales</taxon>
        <taxon>Lecanorineae</taxon>
        <taxon>Parmeliaceae</taxon>
        <taxon>Imshaugia</taxon>
    </lineage>
</organism>
<evidence type="ECO:0000256" key="3">
    <source>
        <dbReference type="ARBA" id="ARBA00001941"/>
    </source>
</evidence>
<dbReference type="OrthoDB" id="10254258at2759"/>
<comment type="caution">
    <text evidence="15">The sequence shown here is derived from an EMBL/GenBank/DDBJ whole genome shotgun (WGS) entry which is preliminary data.</text>
</comment>
<feature type="domain" description="HD/PDEase" evidence="14">
    <location>
        <begin position="86"/>
        <end position="211"/>
    </location>
</feature>
<evidence type="ECO:0000256" key="6">
    <source>
        <dbReference type="ARBA" id="ARBA00009999"/>
    </source>
</evidence>
<dbReference type="Gene3D" id="1.10.3210.10">
    <property type="entry name" value="Hypothetical protein af1432"/>
    <property type="match status" value="1"/>
</dbReference>
<evidence type="ECO:0000256" key="8">
    <source>
        <dbReference type="ARBA" id="ARBA00012964"/>
    </source>
</evidence>
<keyword evidence="16" id="KW-1185">Reference proteome</keyword>
<dbReference type="Proteomes" id="UP000664534">
    <property type="component" value="Unassembled WGS sequence"/>
</dbReference>
<evidence type="ECO:0000313" key="16">
    <source>
        <dbReference type="Proteomes" id="UP000664534"/>
    </source>
</evidence>